<feature type="compositionally biased region" description="Low complexity" evidence="2">
    <location>
        <begin position="410"/>
        <end position="419"/>
    </location>
</feature>
<keyword evidence="5" id="KW-0813">Transport</keyword>
<dbReference type="InterPro" id="IPR050555">
    <property type="entry name" value="Bact_Solute-Bind_Prot2"/>
</dbReference>
<feature type="signal peptide" evidence="3">
    <location>
        <begin position="1"/>
        <end position="25"/>
    </location>
</feature>
<dbReference type="OrthoDB" id="1804063at2"/>
<feature type="region of interest" description="Disordered" evidence="2">
    <location>
        <begin position="160"/>
        <end position="196"/>
    </location>
</feature>
<dbReference type="GO" id="GO:0030246">
    <property type="term" value="F:carbohydrate binding"/>
    <property type="evidence" value="ECO:0007669"/>
    <property type="project" value="TreeGrafter"/>
</dbReference>
<feature type="chain" id="PRO_5038464188" evidence="3">
    <location>
        <begin position="26"/>
        <end position="498"/>
    </location>
</feature>
<feature type="region of interest" description="Disordered" evidence="2">
    <location>
        <begin position="402"/>
        <end position="498"/>
    </location>
</feature>
<evidence type="ECO:0000313" key="5">
    <source>
        <dbReference type="EMBL" id="SFG62195.1"/>
    </source>
</evidence>
<dbReference type="InterPro" id="IPR028082">
    <property type="entry name" value="Peripla_BP_I"/>
</dbReference>
<dbReference type="STRING" id="341036.SAMN05660649_02149"/>
<gene>
    <name evidence="5" type="ORF">SAMN05660649_02149</name>
</gene>
<evidence type="ECO:0000313" key="6">
    <source>
        <dbReference type="Proteomes" id="UP000199337"/>
    </source>
</evidence>
<feature type="domain" description="Periplasmic binding protein" evidence="4">
    <location>
        <begin position="41"/>
        <end position="359"/>
    </location>
</feature>
<evidence type="ECO:0000256" key="1">
    <source>
        <dbReference type="ARBA" id="ARBA00004196"/>
    </source>
</evidence>
<dbReference type="Pfam" id="PF13407">
    <property type="entry name" value="Peripla_BP_4"/>
    <property type="match status" value="1"/>
</dbReference>
<protein>
    <submittedName>
        <fullName evidence="5">ABC-type sugar transport system, substrate-binding protein, contains N-terminal xre family HTH domain</fullName>
    </submittedName>
</protein>
<accession>A0A1I2TBF8</accession>
<dbReference type="PROSITE" id="PS51257">
    <property type="entry name" value="PROKAR_LIPOPROTEIN"/>
    <property type="match status" value="1"/>
</dbReference>
<feature type="compositionally biased region" description="Gly residues" evidence="2">
    <location>
        <begin position="489"/>
        <end position="498"/>
    </location>
</feature>
<dbReference type="EMBL" id="FOOX01000007">
    <property type="protein sequence ID" value="SFG62195.1"/>
    <property type="molecule type" value="Genomic_DNA"/>
</dbReference>
<comment type="subcellular location">
    <subcellularLocation>
        <location evidence="1">Cell envelope</location>
    </subcellularLocation>
</comment>
<evidence type="ECO:0000256" key="3">
    <source>
        <dbReference type="SAM" id="SignalP"/>
    </source>
</evidence>
<keyword evidence="5" id="KW-0762">Sugar transport</keyword>
<keyword evidence="6" id="KW-1185">Reference proteome</keyword>
<dbReference type="AlphaFoldDB" id="A0A1I2TBF8"/>
<reference evidence="6" key="1">
    <citation type="submission" date="2016-10" db="EMBL/GenBank/DDBJ databases">
        <authorList>
            <person name="Varghese N."/>
            <person name="Submissions S."/>
        </authorList>
    </citation>
    <scope>NUCLEOTIDE SEQUENCE [LARGE SCALE GENOMIC DNA]</scope>
    <source>
        <strain evidence="6">DSM 17038</strain>
    </source>
</reference>
<dbReference type="Proteomes" id="UP000199337">
    <property type="component" value="Unassembled WGS sequence"/>
</dbReference>
<dbReference type="InterPro" id="IPR025997">
    <property type="entry name" value="SBP_2_dom"/>
</dbReference>
<feature type="compositionally biased region" description="Polar residues" evidence="2">
    <location>
        <begin position="160"/>
        <end position="173"/>
    </location>
</feature>
<dbReference type="PANTHER" id="PTHR30036">
    <property type="entry name" value="D-XYLOSE-BINDING PERIPLASMIC PROTEIN"/>
    <property type="match status" value="1"/>
</dbReference>
<feature type="compositionally biased region" description="Gly residues" evidence="2">
    <location>
        <begin position="438"/>
        <end position="447"/>
    </location>
</feature>
<dbReference type="RefSeq" id="WP_092471381.1">
    <property type="nucleotide sequence ID" value="NZ_FOOX01000007.1"/>
</dbReference>
<proteinExistence type="predicted"/>
<evidence type="ECO:0000256" key="2">
    <source>
        <dbReference type="SAM" id="MobiDB-lite"/>
    </source>
</evidence>
<sequence length="498" mass="52609">MKKTIPVVLAVVSALMLLLSTSGCGKHEPQRKPAEKPVKIGFALADLNRDGNKTIKKTVDGQKTKVNAEVTWLDAGNDPAKQQKQLQQLADKELKAVVFQPVDPAAAPAMVEQLARQGIKVVVLENLPVNTPVDGYIASDHELVGRLQARFLTEALQRSQEAQKGLSTPSTGTVIRPEDLGQGGGQQGGSQEAAAGTITASPGGAKGTITGAVDYTVIAQLPEHRPLNVLILGGDPRDQAAREITAALEAALQDQKDINIIGVYNHPLWDPAAVPATLAELKSKGAKVDAILANDSSLAMAAVEYLKMGGFNKNVLTVGVGADEKASQELVKGEHDAEVDVQPEMLGLFALEAAVDLARTGHWQYSARVNNGDYSVPARIAPARLITSKNAYLLQERWKELKEAGGQQQGGRQETRSGGQQDGDQGGQSRQGQQDQPGGQGQQGGQQGSQNKTMLKITTMEGKTMEVQIDGEVKKIESTGGQGQDQSQGGEGGGQQGQ</sequence>
<evidence type="ECO:0000259" key="4">
    <source>
        <dbReference type="Pfam" id="PF13407"/>
    </source>
</evidence>
<feature type="compositionally biased region" description="Low complexity" evidence="2">
    <location>
        <begin position="427"/>
        <end position="437"/>
    </location>
</feature>
<organism evidence="5 6">
    <name type="scientific">Desulfotruncus arcticus DSM 17038</name>
    <dbReference type="NCBI Taxonomy" id="1121424"/>
    <lineage>
        <taxon>Bacteria</taxon>
        <taxon>Bacillati</taxon>
        <taxon>Bacillota</taxon>
        <taxon>Clostridia</taxon>
        <taxon>Eubacteriales</taxon>
        <taxon>Desulfallaceae</taxon>
        <taxon>Desulfotruncus</taxon>
    </lineage>
</organism>
<dbReference type="GO" id="GO:0030288">
    <property type="term" value="C:outer membrane-bounded periplasmic space"/>
    <property type="evidence" value="ECO:0007669"/>
    <property type="project" value="TreeGrafter"/>
</dbReference>
<keyword evidence="3" id="KW-0732">Signal</keyword>
<name>A0A1I2TBF8_9FIRM</name>
<dbReference type="Gene3D" id="3.40.50.2300">
    <property type="match status" value="3"/>
</dbReference>
<dbReference type="SUPFAM" id="SSF53822">
    <property type="entry name" value="Periplasmic binding protein-like I"/>
    <property type="match status" value="2"/>
</dbReference>